<dbReference type="OrthoDB" id="5469219at2"/>
<dbReference type="GO" id="GO:0046417">
    <property type="term" value="P:chorismate metabolic process"/>
    <property type="evidence" value="ECO:0007669"/>
    <property type="project" value="InterPro"/>
</dbReference>
<dbReference type="InterPro" id="IPR036263">
    <property type="entry name" value="Chorismate_II_sf"/>
</dbReference>
<dbReference type="Gene3D" id="3.65.10.10">
    <property type="entry name" value="Enolpyruvate transferase domain"/>
    <property type="match status" value="1"/>
</dbReference>
<dbReference type="InterPro" id="IPR036979">
    <property type="entry name" value="CM_dom_sf"/>
</dbReference>
<evidence type="ECO:0000256" key="2">
    <source>
        <dbReference type="SAM" id="MobiDB-lite"/>
    </source>
</evidence>
<dbReference type="InterPro" id="IPR036968">
    <property type="entry name" value="Enolpyruvate_Tfrase_sf"/>
</dbReference>
<feature type="region of interest" description="Disordered" evidence="2">
    <location>
        <begin position="599"/>
        <end position="625"/>
    </location>
</feature>
<reference evidence="4" key="1">
    <citation type="submission" date="2008-10" db="EMBL/GenBank/DDBJ databases">
        <title>Complete sequence of Desulfovibrio vulgaris str. 'Miyazaki F'.</title>
        <authorList>
            <person name="Lucas S."/>
            <person name="Copeland A."/>
            <person name="Lapidus A."/>
            <person name="Glavina del Rio T."/>
            <person name="Dalin E."/>
            <person name="Tice H."/>
            <person name="Bruce D."/>
            <person name="Goodwin L."/>
            <person name="Pitluck S."/>
            <person name="Sims D."/>
            <person name="Brettin T."/>
            <person name="Detter J.C."/>
            <person name="Han C."/>
            <person name="Larimer F."/>
            <person name="Land M."/>
            <person name="Hauser L."/>
            <person name="Kyrpides N."/>
            <person name="Mikhailova N."/>
            <person name="Hazen T.C."/>
            <person name="Richardson P."/>
        </authorList>
    </citation>
    <scope>NUCLEOTIDE SEQUENCE</scope>
    <source>
        <strain evidence="4">Miyazaki F</strain>
    </source>
</reference>
<feature type="compositionally biased region" description="Basic and acidic residues" evidence="2">
    <location>
        <begin position="603"/>
        <end position="625"/>
    </location>
</feature>
<dbReference type="SUPFAM" id="SSF55205">
    <property type="entry name" value="EPT/RTPC-like"/>
    <property type="match status" value="1"/>
</dbReference>
<dbReference type="SUPFAM" id="SSF48600">
    <property type="entry name" value="Chorismate mutase II"/>
    <property type="match status" value="1"/>
</dbReference>
<dbReference type="InterPro" id="IPR002701">
    <property type="entry name" value="CM_II_prokaryot"/>
</dbReference>
<feature type="domain" description="Chorismate mutase" evidence="3">
    <location>
        <begin position="69"/>
        <end position="138"/>
    </location>
</feature>
<gene>
    <name evidence="4" type="ordered locus">DvMF_2891</name>
</gene>
<dbReference type="KEGG" id="dvm:DvMF_2891"/>
<dbReference type="eggNOG" id="COG0128">
    <property type="taxonomic scope" value="Bacteria"/>
</dbReference>
<dbReference type="InterPro" id="IPR013792">
    <property type="entry name" value="RNA3'P_cycl/enolpyr_Trfase_a/b"/>
</dbReference>
<dbReference type="Gene3D" id="1.20.59.10">
    <property type="entry name" value="Chorismate mutase"/>
    <property type="match status" value="1"/>
</dbReference>
<dbReference type="GO" id="GO:0016765">
    <property type="term" value="F:transferase activity, transferring alkyl or aryl (other than methyl) groups"/>
    <property type="evidence" value="ECO:0007669"/>
    <property type="project" value="InterPro"/>
</dbReference>
<organism evidence="4">
    <name type="scientific">Nitratidesulfovibrio vulgaris (strain DSM 19637 / Miyazaki F)</name>
    <name type="common">Desulfovibrio vulgaris</name>
    <dbReference type="NCBI Taxonomy" id="883"/>
    <lineage>
        <taxon>Bacteria</taxon>
        <taxon>Pseudomonadati</taxon>
        <taxon>Thermodesulfobacteriota</taxon>
        <taxon>Desulfovibrionia</taxon>
        <taxon>Desulfovibrionales</taxon>
        <taxon>Desulfovibrionaceae</taxon>
        <taxon>Nitratidesulfovibrio</taxon>
    </lineage>
</organism>
<evidence type="ECO:0000313" key="4">
    <source>
        <dbReference type="EMBL" id="ACL09828.1"/>
    </source>
</evidence>
<sequence>MHDTNDSPSGRPERDAASQPERFERAERPARSDRPERSDRPDRSERSDRPARSPRPGQGRPASGQSLVESIMELDRDIIRLLSKRARLFQKVRGSRRPGVSSAPARDTVAEKQLREAWESAAARVSRDPRFVRQLFALLQEVEMQERSPEGEVRPSFNLAPPRRPVSINIYGPLAVRPTRLWVALAAAAGAEADIEGAMLGDHLIDAVKALNQAGAHLSWEGDSLVRSKGGAPLEFTDKVIYAGDDSLNFHLLAALSLGAVGKVKFTGGPALKMADTTALRQFLPLLGARLAPVVPKSSGLPVRLECSGVLPDEVRIPAELPADALTALLLAAPFWNAPITLHCAAHPDAAACIAEVLPLLHTCKAKVATLGETGDDALSVRVTPVPAAKLRVPKAPAMGIDPLVSAVVLAMPAFTGGEARLSGTWDAAQPHAEQVLDLLRATGLVVTADTKGVAAKPAMKPSVQAAPAPTAPLDASTLPLDYAPLALALAAATARAAKVDVVPAPLLPEGLDTVTAESFAEQLGFALATEAGQPVLRSVVAAGSKAPANGSPWASPTAAWTFGLALGALLRPGLHLSNPGNVTELMPGFWALYNGLPSPDNAPRKPKEQKDDVAKPARRRIIAE</sequence>
<dbReference type="STRING" id="883.DvMF_2891"/>
<accession>B8DS73</accession>
<dbReference type="AlphaFoldDB" id="B8DS73"/>
<protein>
    <recommendedName>
        <fullName evidence="1">chorismate mutase</fullName>
        <ecNumber evidence="1">5.4.99.5</ecNumber>
    </recommendedName>
</protein>
<feature type="compositionally biased region" description="Basic and acidic residues" evidence="2">
    <location>
        <begin position="1"/>
        <end position="51"/>
    </location>
</feature>
<dbReference type="EC" id="5.4.99.5" evidence="1"/>
<dbReference type="HOGENOM" id="CLU_031779_0_0_7"/>
<feature type="region of interest" description="Disordered" evidence="2">
    <location>
        <begin position="1"/>
        <end position="66"/>
    </location>
</feature>
<evidence type="ECO:0000259" key="3">
    <source>
        <dbReference type="Pfam" id="PF01817"/>
    </source>
</evidence>
<dbReference type="GO" id="GO:0004106">
    <property type="term" value="F:chorismate mutase activity"/>
    <property type="evidence" value="ECO:0007669"/>
    <property type="project" value="UniProtKB-EC"/>
</dbReference>
<proteinExistence type="predicted"/>
<dbReference type="Pfam" id="PF01817">
    <property type="entry name" value="CM_2"/>
    <property type="match status" value="1"/>
</dbReference>
<dbReference type="EMBL" id="CP001197">
    <property type="protein sequence ID" value="ACL09828.1"/>
    <property type="molecule type" value="Genomic_DNA"/>
</dbReference>
<evidence type="ECO:0000256" key="1">
    <source>
        <dbReference type="ARBA" id="ARBA00012404"/>
    </source>
</evidence>
<name>B8DS73_NITV9</name>